<feature type="region of interest" description="Disordered" evidence="1">
    <location>
        <begin position="1"/>
        <end position="22"/>
    </location>
</feature>
<accession>A0A4D6KR17</accession>
<keyword evidence="3" id="KW-1185">Reference proteome</keyword>
<reference evidence="2 3" key="1">
    <citation type="submission" date="2019-04" db="EMBL/GenBank/DDBJ databases">
        <title>An improved genome assembly and genetic linkage map for asparagus bean, Vigna unguiculata ssp. sesquipedialis.</title>
        <authorList>
            <person name="Xia Q."/>
            <person name="Zhang R."/>
            <person name="Dong Y."/>
        </authorList>
    </citation>
    <scope>NUCLEOTIDE SEQUENCE [LARGE SCALE GENOMIC DNA]</scope>
    <source>
        <tissue evidence="2">Leaf</tissue>
    </source>
</reference>
<evidence type="ECO:0000256" key="1">
    <source>
        <dbReference type="SAM" id="MobiDB-lite"/>
    </source>
</evidence>
<feature type="compositionally biased region" description="Low complexity" evidence="1">
    <location>
        <begin position="8"/>
        <end position="17"/>
    </location>
</feature>
<evidence type="ECO:0000313" key="2">
    <source>
        <dbReference type="EMBL" id="QCD78983.1"/>
    </source>
</evidence>
<dbReference type="Proteomes" id="UP000501690">
    <property type="component" value="Linkage Group LG1"/>
</dbReference>
<organism evidence="2 3">
    <name type="scientific">Vigna unguiculata</name>
    <name type="common">Cowpea</name>
    <dbReference type="NCBI Taxonomy" id="3917"/>
    <lineage>
        <taxon>Eukaryota</taxon>
        <taxon>Viridiplantae</taxon>
        <taxon>Streptophyta</taxon>
        <taxon>Embryophyta</taxon>
        <taxon>Tracheophyta</taxon>
        <taxon>Spermatophyta</taxon>
        <taxon>Magnoliopsida</taxon>
        <taxon>eudicotyledons</taxon>
        <taxon>Gunneridae</taxon>
        <taxon>Pentapetalae</taxon>
        <taxon>rosids</taxon>
        <taxon>fabids</taxon>
        <taxon>Fabales</taxon>
        <taxon>Fabaceae</taxon>
        <taxon>Papilionoideae</taxon>
        <taxon>50 kb inversion clade</taxon>
        <taxon>NPAAA clade</taxon>
        <taxon>indigoferoid/millettioid clade</taxon>
        <taxon>Phaseoleae</taxon>
        <taxon>Vigna</taxon>
    </lineage>
</organism>
<dbReference type="AlphaFoldDB" id="A0A4D6KR17"/>
<sequence>MNLPAHGTTSPDPSTTSLLKRNSHKSILRCHCLERPKRRQVKPTQTAWRNTFVARHQVSSEPLLEVFCLADHNSSLGTNRFKDFLGGSTAWQTSAGCLTPHQ</sequence>
<protein>
    <submittedName>
        <fullName evidence="2">Uncharacterized protein</fullName>
    </submittedName>
</protein>
<gene>
    <name evidence="2" type="ORF">DEO72_LG1g2620</name>
</gene>
<proteinExistence type="predicted"/>
<evidence type="ECO:0000313" key="3">
    <source>
        <dbReference type="Proteomes" id="UP000501690"/>
    </source>
</evidence>
<name>A0A4D6KR17_VIGUN</name>
<dbReference type="EMBL" id="CP039345">
    <property type="protein sequence ID" value="QCD78983.1"/>
    <property type="molecule type" value="Genomic_DNA"/>
</dbReference>